<dbReference type="InterPro" id="IPR012337">
    <property type="entry name" value="RNaseH-like_sf"/>
</dbReference>
<sequence length="81" mass="9063">MTASVYGVQLTDAHDAAADAIAAGRVAQAMASRYAVELNVELARLHAMQIEWCREQAASFEQYMRRTRDPEFTTSGLWPCR</sequence>
<accession>A0ABM8GFF6</accession>
<gene>
    <name evidence="1" type="ORF">GCM10025866_29710</name>
</gene>
<reference evidence="2" key="1">
    <citation type="journal article" date="2019" name="Int. J. Syst. Evol. Microbiol.">
        <title>The Global Catalogue of Microorganisms (GCM) 10K type strain sequencing project: providing services to taxonomists for standard genome sequencing and annotation.</title>
        <authorList>
            <consortium name="The Broad Institute Genomics Platform"/>
            <consortium name="The Broad Institute Genome Sequencing Center for Infectious Disease"/>
            <person name="Wu L."/>
            <person name="Ma J."/>
        </authorList>
    </citation>
    <scope>NUCLEOTIDE SEQUENCE [LARGE SCALE GENOMIC DNA]</scope>
    <source>
        <strain evidence="2">NBRC 108725</strain>
    </source>
</reference>
<protein>
    <submittedName>
        <fullName evidence="1">Uncharacterized protein</fullName>
    </submittedName>
</protein>
<dbReference type="RefSeq" id="WP_434017210.1">
    <property type="nucleotide sequence ID" value="NZ_AP027731.1"/>
</dbReference>
<proteinExistence type="predicted"/>
<evidence type="ECO:0000313" key="2">
    <source>
        <dbReference type="Proteomes" id="UP001321498"/>
    </source>
</evidence>
<organism evidence="1 2">
    <name type="scientific">Naasia aerilata</name>
    <dbReference type="NCBI Taxonomy" id="1162966"/>
    <lineage>
        <taxon>Bacteria</taxon>
        <taxon>Bacillati</taxon>
        <taxon>Actinomycetota</taxon>
        <taxon>Actinomycetes</taxon>
        <taxon>Micrococcales</taxon>
        <taxon>Microbacteriaceae</taxon>
        <taxon>Naasia</taxon>
    </lineage>
</organism>
<keyword evidence="2" id="KW-1185">Reference proteome</keyword>
<dbReference type="Proteomes" id="UP001321498">
    <property type="component" value="Chromosome"/>
</dbReference>
<name>A0ABM8GFF6_9MICO</name>
<dbReference type="SUPFAM" id="SSF53098">
    <property type="entry name" value="Ribonuclease H-like"/>
    <property type="match status" value="1"/>
</dbReference>
<dbReference type="EMBL" id="AP027731">
    <property type="protein sequence ID" value="BDZ47062.1"/>
    <property type="molecule type" value="Genomic_DNA"/>
</dbReference>
<evidence type="ECO:0000313" key="1">
    <source>
        <dbReference type="EMBL" id="BDZ47062.1"/>
    </source>
</evidence>